<dbReference type="GO" id="GO:0005886">
    <property type="term" value="C:plasma membrane"/>
    <property type="evidence" value="ECO:0007669"/>
    <property type="project" value="TreeGrafter"/>
</dbReference>
<name>A0A9W3A2Q8_BIOGL</name>
<feature type="transmembrane region" description="Helical" evidence="2">
    <location>
        <begin position="132"/>
        <end position="151"/>
    </location>
</feature>
<feature type="region of interest" description="Disordered" evidence="1">
    <location>
        <begin position="712"/>
        <end position="731"/>
    </location>
</feature>
<dbReference type="OrthoDB" id="21151at2759"/>
<keyword evidence="2" id="KW-1133">Transmembrane helix</keyword>
<sequence>MEDEDEDVIFENSVLHQALIESGYKDIETEPRLSTEKAITHTHNEGANEEKKTKFICHDNSNLISKPFIQLFIPVQDLNLLYSQKHSLTLNHLIHSQLLSEEDRAFLQYFIEDGDSSQVVEIKNQRCMLPGIGFLAVLLFVLNVLIVPWRPPHFFTAILAAMNCQDFHCQFLSVVLFNAVMFVMLYFPLVSVGYRIKKKILQELEKKENLYKQLETVAWELMYLEKKCIRLLRETEIVSRGFFLATSQRVACSSYHIPGSEQWCQQFRETLLVENISLMSSIKTLVVNMMKNLPMLCQDSDFSSLESMSFYCADGSVQVISSGSPVNKGIGKEFQEKSIRTGANDLETISIAQLNKSVSLLHVYLSGFIRRLALCFYVQNHKAKNVEPFTVTQECVRSSIEAIQKAHSSLSYCYKFRQALHLSTIEQGQNRVAMEVTQTDAIYTCLRTSEIRSMNALEKIRLLKQLIEERIYHIERRRSGLESGDLNEFKTLSPSDRESFSQLLEEVTQNLDSSLNSCKMIRREINNQDSPTPEERPTAAVQRPTQMERIVRYNAAEESVVMDQEFEAVSTGEDADSNDRSHYSAADLEKMKMDIETEKMFRQELKLVCHQIQNYRIVQRNNVDSTTQNLSPGVQSEVAASVGTTVDNPMEGRPSDQPSGRASGLSLLALACATQRELDQQLPPIQETSDPDSEVAGPITRQLYTVVVNPLGSGQSQQKGATATNSSPVNRTGMNALLENQVAGSFSSNTGSLINPIYSRPTPSPRKRHDAICESDSSVHDRPSVIAFTGASSGAGASISSTADNVWKFCASLHSYAKPPPNASPTKETTRATPTRTTPTRATPTKEAPTRTTPTRATPTKEAPTRTTPTRATPTKEAPTRTTPTRATPTKEAPTRATPTKETPTRTSTRETSKFTPKKTPPIETPKKRTPIKRNMDVRSTTLDDSDACRDLLFEPAPKFKILDSPTPRNSPNEEHAPREPDSTVTGEVNPANVGSPLTRSIAQMAAETAKALQMMGQKEETFSDDSDIDSV</sequence>
<dbReference type="PANTHER" id="PTHR15989:SF5">
    <property type="entry name" value="VEZATIN"/>
    <property type="match status" value="1"/>
</dbReference>
<feature type="region of interest" description="Disordered" evidence="1">
    <location>
        <begin position="816"/>
        <end position="943"/>
    </location>
</feature>
<proteinExistence type="predicted"/>
<reference evidence="4" key="1">
    <citation type="submission" date="2025-08" db="UniProtKB">
        <authorList>
            <consortium name="RefSeq"/>
        </authorList>
    </citation>
    <scope>IDENTIFICATION</scope>
</reference>
<feature type="compositionally biased region" description="Acidic residues" evidence="1">
    <location>
        <begin position="1023"/>
        <end position="1032"/>
    </location>
</feature>
<evidence type="ECO:0000313" key="3">
    <source>
        <dbReference type="Proteomes" id="UP001165740"/>
    </source>
</evidence>
<dbReference type="RefSeq" id="XP_055881627.1">
    <property type="nucleotide sequence ID" value="XM_056025652.1"/>
</dbReference>
<dbReference type="GeneID" id="106077947"/>
<organism evidence="3 4">
    <name type="scientific">Biomphalaria glabrata</name>
    <name type="common">Bloodfluke planorb</name>
    <name type="synonym">Freshwater snail</name>
    <dbReference type="NCBI Taxonomy" id="6526"/>
    <lineage>
        <taxon>Eukaryota</taxon>
        <taxon>Metazoa</taxon>
        <taxon>Spiralia</taxon>
        <taxon>Lophotrochozoa</taxon>
        <taxon>Mollusca</taxon>
        <taxon>Gastropoda</taxon>
        <taxon>Heterobranchia</taxon>
        <taxon>Euthyneura</taxon>
        <taxon>Panpulmonata</taxon>
        <taxon>Hygrophila</taxon>
        <taxon>Lymnaeoidea</taxon>
        <taxon>Planorbidae</taxon>
        <taxon>Biomphalaria</taxon>
    </lineage>
</organism>
<evidence type="ECO:0000313" key="4">
    <source>
        <dbReference type="RefSeq" id="XP_055881627.1"/>
    </source>
</evidence>
<dbReference type="Proteomes" id="UP001165740">
    <property type="component" value="Chromosome 4"/>
</dbReference>
<keyword evidence="3" id="KW-1185">Reference proteome</keyword>
<keyword evidence="2" id="KW-0472">Membrane</keyword>
<feature type="region of interest" description="Disordered" evidence="1">
    <location>
        <begin position="627"/>
        <end position="662"/>
    </location>
</feature>
<evidence type="ECO:0000256" key="2">
    <source>
        <dbReference type="SAM" id="Phobius"/>
    </source>
</evidence>
<feature type="compositionally biased region" description="Low complexity" evidence="1">
    <location>
        <begin position="825"/>
        <end position="907"/>
    </location>
</feature>
<feature type="region of interest" description="Disordered" evidence="1">
    <location>
        <begin position="754"/>
        <end position="779"/>
    </location>
</feature>
<keyword evidence="2" id="KW-0812">Transmembrane</keyword>
<feature type="region of interest" description="Disordered" evidence="1">
    <location>
        <begin position="957"/>
        <end position="1032"/>
    </location>
</feature>
<feature type="compositionally biased region" description="Basic and acidic residues" evidence="1">
    <location>
        <begin position="972"/>
        <end position="982"/>
    </location>
</feature>
<feature type="transmembrane region" description="Helical" evidence="2">
    <location>
        <begin position="171"/>
        <end position="194"/>
    </location>
</feature>
<accession>A0A9W3A2Q8</accession>
<dbReference type="PANTHER" id="PTHR15989">
    <property type="entry name" value="VEZATIN"/>
    <property type="match status" value="1"/>
</dbReference>
<dbReference type="InterPro" id="IPR026858">
    <property type="entry name" value="Vezatin"/>
</dbReference>
<dbReference type="AlphaFoldDB" id="A0A9W3A2Q8"/>
<dbReference type="GO" id="GO:0098609">
    <property type="term" value="P:cell-cell adhesion"/>
    <property type="evidence" value="ECO:0007669"/>
    <property type="project" value="InterPro"/>
</dbReference>
<protein>
    <submittedName>
        <fullName evidence="4">Uncharacterized protein LOC106077947</fullName>
    </submittedName>
</protein>
<gene>
    <name evidence="4" type="primary">LOC106077947</name>
</gene>
<evidence type="ECO:0000256" key="1">
    <source>
        <dbReference type="SAM" id="MobiDB-lite"/>
    </source>
</evidence>